<dbReference type="AlphaFoldDB" id="A0A0R3RP16"/>
<evidence type="ECO:0000313" key="1">
    <source>
        <dbReference type="Proteomes" id="UP000050640"/>
    </source>
</evidence>
<keyword evidence="1" id="KW-1185">Reference proteome</keyword>
<sequence length="114" mass="12882">MFVNGDLNPKNDTIDQAILKLVANSFSSDLLNSVCNLLGGITFDEKHRISGAKAIMLPYALRHSTVFQDSLAEKWELKLTDFLLQYASNIIRTSLWTYETFAIESANGREQLIR</sequence>
<accession>A0A0R3RP16</accession>
<organism evidence="1 2">
    <name type="scientific">Elaeophora elaphi</name>
    <dbReference type="NCBI Taxonomy" id="1147741"/>
    <lineage>
        <taxon>Eukaryota</taxon>
        <taxon>Metazoa</taxon>
        <taxon>Ecdysozoa</taxon>
        <taxon>Nematoda</taxon>
        <taxon>Chromadorea</taxon>
        <taxon>Rhabditida</taxon>
        <taxon>Spirurina</taxon>
        <taxon>Spiruromorpha</taxon>
        <taxon>Filarioidea</taxon>
        <taxon>Onchocercidae</taxon>
        <taxon>Elaeophora</taxon>
    </lineage>
</organism>
<name>A0A0R3RP16_9BILA</name>
<dbReference type="WBParaSite" id="EEL_0000322701-mRNA-1">
    <property type="protein sequence ID" value="EEL_0000322701-mRNA-1"/>
    <property type="gene ID" value="EEL_0000322701"/>
</dbReference>
<reference evidence="2" key="1">
    <citation type="submission" date="2017-02" db="UniProtKB">
        <authorList>
            <consortium name="WormBaseParasite"/>
        </authorList>
    </citation>
    <scope>IDENTIFICATION</scope>
</reference>
<proteinExistence type="predicted"/>
<evidence type="ECO:0000313" key="2">
    <source>
        <dbReference type="WBParaSite" id="EEL_0000322701-mRNA-1"/>
    </source>
</evidence>
<protein>
    <submittedName>
        <fullName evidence="2">MOR2-PAG1_mid domain-containing protein</fullName>
    </submittedName>
</protein>
<dbReference type="Proteomes" id="UP000050640">
    <property type="component" value="Unplaced"/>
</dbReference>